<dbReference type="GO" id="GO:0032469">
    <property type="term" value="P:endoplasmic reticulum calcium ion homeostasis"/>
    <property type="evidence" value="ECO:0007669"/>
    <property type="project" value="TreeGrafter"/>
</dbReference>
<dbReference type="GO" id="GO:0005789">
    <property type="term" value="C:endoplasmic reticulum membrane"/>
    <property type="evidence" value="ECO:0007669"/>
    <property type="project" value="TreeGrafter"/>
</dbReference>
<protein>
    <recommendedName>
        <fullName evidence="10">Selenoprotein K</fullName>
    </recommendedName>
</protein>
<dbReference type="GO" id="GO:0006816">
    <property type="term" value="P:calcium ion transport"/>
    <property type="evidence" value="ECO:0007669"/>
    <property type="project" value="TreeGrafter"/>
</dbReference>
<keyword evidence="5 7" id="KW-0472">Membrane</keyword>
<evidence type="ECO:0000256" key="5">
    <source>
        <dbReference type="ARBA" id="ARBA00023136"/>
    </source>
</evidence>
<dbReference type="EMBL" id="CAIIXF020000005">
    <property type="protein sequence ID" value="CAH1782495.1"/>
    <property type="molecule type" value="Genomic_DNA"/>
</dbReference>
<feature type="non-terminal residue" evidence="8">
    <location>
        <position position="105"/>
    </location>
</feature>
<feature type="compositionally biased region" description="Gly residues" evidence="6">
    <location>
        <begin position="66"/>
        <end position="76"/>
    </location>
</feature>
<feature type="compositionally biased region" description="Pro residues" evidence="6">
    <location>
        <begin position="96"/>
        <end position="105"/>
    </location>
</feature>
<feature type="transmembrane region" description="Helical" evidence="7">
    <location>
        <begin position="32"/>
        <end position="49"/>
    </location>
</feature>
<dbReference type="Pfam" id="PF10961">
    <property type="entry name" value="SelK_SelG"/>
    <property type="match status" value="1"/>
</dbReference>
<dbReference type="PANTHER" id="PTHR16875:SF0">
    <property type="entry name" value="SELENOPROTEIN K"/>
    <property type="match status" value="1"/>
</dbReference>
<evidence type="ECO:0000256" key="3">
    <source>
        <dbReference type="ARBA" id="ARBA00022933"/>
    </source>
</evidence>
<dbReference type="GO" id="GO:0005794">
    <property type="term" value="C:Golgi apparatus"/>
    <property type="evidence" value="ECO:0007669"/>
    <property type="project" value="TreeGrafter"/>
</dbReference>
<keyword evidence="3" id="KW-0712">Selenocysteine</keyword>
<keyword evidence="9" id="KW-1185">Reference proteome</keyword>
<dbReference type="PANTHER" id="PTHR16875">
    <property type="entry name" value="SELENOPROTEIN K"/>
    <property type="match status" value="1"/>
</dbReference>
<dbReference type="InterPro" id="IPR024491">
    <property type="entry name" value="Se_SelK/SelG"/>
</dbReference>
<name>A0A8S4NMP0_OWEFU</name>
<comment type="subcellular location">
    <subcellularLocation>
        <location evidence="1">Membrane</location>
        <topology evidence="1">Single-pass membrane protein</topology>
    </subcellularLocation>
</comment>
<evidence type="ECO:0000256" key="7">
    <source>
        <dbReference type="SAM" id="Phobius"/>
    </source>
</evidence>
<reference evidence="8" key="1">
    <citation type="submission" date="2022-03" db="EMBL/GenBank/DDBJ databases">
        <authorList>
            <person name="Martin C."/>
        </authorList>
    </citation>
    <scope>NUCLEOTIDE SEQUENCE</scope>
</reference>
<comment type="caution">
    <text evidence="8">The sequence shown here is derived from an EMBL/GenBank/DDBJ whole genome shotgun (WGS) entry which is preliminary data.</text>
</comment>
<sequence length="105" mass="11085">TDVIFVLKMVYVSGGQMLESQSPWRLSFIPEMFWGIINFIVLFFQTMVMPSTTKKGRESYTTDYRVGGGGGGGGGQGPPPPPRRRMGGFRGGGGGPSPPPMAGGG</sequence>
<evidence type="ECO:0000256" key="4">
    <source>
        <dbReference type="ARBA" id="ARBA00022989"/>
    </source>
</evidence>
<evidence type="ECO:0000256" key="2">
    <source>
        <dbReference type="ARBA" id="ARBA00022692"/>
    </source>
</evidence>
<proteinExistence type="predicted"/>
<keyword evidence="2 7" id="KW-0812">Transmembrane</keyword>
<dbReference type="AlphaFoldDB" id="A0A8S4NMP0"/>
<dbReference type="Proteomes" id="UP000749559">
    <property type="component" value="Unassembled WGS sequence"/>
</dbReference>
<evidence type="ECO:0000256" key="1">
    <source>
        <dbReference type="ARBA" id="ARBA00004167"/>
    </source>
</evidence>
<evidence type="ECO:0000256" key="6">
    <source>
        <dbReference type="SAM" id="MobiDB-lite"/>
    </source>
</evidence>
<accession>A0A8S4NMP0</accession>
<feature type="region of interest" description="Disordered" evidence="6">
    <location>
        <begin position="53"/>
        <end position="105"/>
    </location>
</feature>
<keyword evidence="4 7" id="KW-1133">Transmembrane helix</keyword>
<evidence type="ECO:0000313" key="8">
    <source>
        <dbReference type="EMBL" id="CAH1782495.1"/>
    </source>
</evidence>
<dbReference type="OrthoDB" id="167295at2759"/>
<evidence type="ECO:0008006" key="10">
    <source>
        <dbReference type="Google" id="ProtNLM"/>
    </source>
</evidence>
<gene>
    <name evidence="8" type="ORF">OFUS_LOCUS8939</name>
</gene>
<evidence type="ECO:0000313" key="9">
    <source>
        <dbReference type="Proteomes" id="UP000749559"/>
    </source>
</evidence>
<organism evidence="8 9">
    <name type="scientific">Owenia fusiformis</name>
    <name type="common">Polychaete worm</name>
    <dbReference type="NCBI Taxonomy" id="6347"/>
    <lineage>
        <taxon>Eukaryota</taxon>
        <taxon>Metazoa</taxon>
        <taxon>Spiralia</taxon>
        <taxon>Lophotrochozoa</taxon>
        <taxon>Annelida</taxon>
        <taxon>Polychaeta</taxon>
        <taxon>Sedentaria</taxon>
        <taxon>Canalipalpata</taxon>
        <taxon>Sabellida</taxon>
        <taxon>Oweniida</taxon>
        <taxon>Oweniidae</taxon>
        <taxon>Owenia</taxon>
    </lineage>
</organism>